<accession>A0A142IE99</accession>
<evidence type="ECO:0000313" key="2">
    <source>
        <dbReference type="EMBL" id="AMR57554.1"/>
    </source>
</evidence>
<keyword evidence="1" id="KW-0175">Coiled coil</keyword>
<feature type="coiled-coil region" evidence="1">
    <location>
        <begin position="373"/>
        <end position="400"/>
    </location>
</feature>
<reference evidence="2 3" key="1">
    <citation type="journal article" date="2016" name="Front. Microbiol.">
        <title>Characterization of Novel Bacteriophages for Biocontrol of Bacterial Blight in Leek Caused by Pseudomonas syringae pv. porri.</title>
        <authorList>
            <person name="Rombouts S."/>
            <person name="Lavigne R."/>
        </authorList>
    </citation>
    <scope>NUCLEOTIDE SEQUENCE [LARGE SCALE GENOMIC DNA]</scope>
</reference>
<dbReference type="EMBL" id="KU130127">
    <property type="protein sequence ID" value="AMR57554.1"/>
    <property type="molecule type" value="Genomic_DNA"/>
</dbReference>
<evidence type="ECO:0000313" key="3">
    <source>
        <dbReference type="Proteomes" id="UP000230876"/>
    </source>
</evidence>
<organism evidence="2 3">
    <name type="scientific">Pseudomonas phage vB_PsyM_KIL2</name>
    <dbReference type="NCBI Taxonomy" id="1777066"/>
    <lineage>
        <taxon>Viruses</taxon>
        <taxon>Duplodnaviria</taxon>
        <taxon>Heunggongvirae</taxon>
        <taxon>Uroviricota</taxon>
        <taxon>Caudoviricetes</taxon>
        <taxon>Vandenendeviridae</taxon>
        <taxon>Gorskivirinae</taxon>
        <taxon>Flaumdravirus</taxon>
        <taxon>Flaumdravirus KIL4</taxon>
    </lineage>
</organism>
<sequence length="418" mass="46742">MKTPAQEAGIEVGSKVIMRTGDWDGVHGFKRGCAVTLIRDDNTDQPLFQNHSMCQSLWIPLRDVELLIGESWEVPQSPSQKMGLIVGVTKVRLTGIDTSYRAGKVYVLEEDDNSDFPFFRELGNKHSRECFSLSRLEIVSEVPPEIGTTVFQAPPNVFLNGRSVGGMSVIQQQALSCFTTMLRRAQLVAAGNEPGDELFYTGYGICDNIGRCKPNDADTEQLSMIKDNLIRRVPSYSGNYNYPVSCPENPNNADAADNAWSKHRNKWTGAYGANRIKQLEELIHIIEHEWKEEYAKEMTPSQRIGLIVGVSVVKRTSSEKLYRFVRDDRSSDPYFESLTDGGQVSIDLRSITILAMEPVEGDTRSVADFLAAIEAEQKAKTDMERQIADLQQAVAKIGSNIAVLDYSLRVNHRVQRLS</sequence>
<gene>
    <name evidence="2" type="ORF">vB_PsyM_KIL2_0154</name>
</gene>
<proteinExistence type="predicted"/>
<protein>
    <submittedName>
        <fullName evidence="2">Uncharacterized protein</fullName>
    </submittedName>
</protein>
<name>A0A142IE99_9CAUD</name>
<dbReference type="Proteomes" id="UP000230876">
    <property type="component" value="Segment"/>
</dbReference>
<evidence type="ECO:0000256" key="1">
    <source>
        <dbReference type="SAM" id="Coils"/>
    </source>
</evidence>